<name>A0A081BIU0_9LACO</name>
<reference evidence="2" key="1">
    <citation type="journal article" date="2014" name="Genome Announc.">
        <title>Draft Genome Sequence of Lactobacillus oryzae Strain SG293T.</title>
        <authorList>
            <person name="Tanizawa Y."/>
            <person name="Fujisawa T."/>
            <person name="Mochizuki T."/>
            <person name="Kaminuma E."/>
            <person name="Nakamura Y."/>
            <person name="Tohno M."/>
        </authorList>
    </citation>
    <scope>NUCLEOTIDE SEQUENCE [LARGE SCALE GENOMIC DNA]</scope>
    <source>
        <strain evidence="2">SG293</strain>
    </source>
</reference>
<evidence type="ECO:0000256" key="1">
    <source>
        <dbReference type="SAM" id="Phobius"/>
    </source>
</evidence>
<protein>
    <submittedName>
        <fullName evidence="2">Uncharacterized protein</fullName>
    </submittedName>
</protein>
<dbReference type="EMBL" id="BBJM01000016">
    <property type="protein sequence ID" value="GAK47958.1"/>
    <property type="molecule type" value="Genomic_DNA"/>
</dbReference>
<comment type="caution">
    <text evidence="2">The sequence shown here is derived from an EMBL/GenBank/DDBJ whole genome shotgun (WGS) entry which is preliminary data.</text>
</comment>
<keyword evidence="3" id="KW-1185">Reference proteome</keyword>
<evidence type="ECO:0000313" key="2">
    <source>
        <dbReference type="EMBL" id="GAK47958.1"/>
    </source>
</evidence>
<feature type="transmembrane region" description="Helical" evidence="1">
    <location>
        <begin position="12"/>
        <end position="30"/>
    </location>
</feature>
<organism evidence="2 3">
    <name type="scientific">Secundilactobacillus oryzae JCM 18671</name>
    <dbReference type="NCBI Taxonomy" id="1291743"/>
    <lineage>
        <taxon>Bacteria</taxon>
        <taxon>Bacillati</taxon>
        <taxon>Bacillota</taxon>
        <taxon>Bacilli</taxon>
        <taxon>Lactobacillales</taxon>
        <taxon>Lactobacillaceae</taxon>
        <taxon>Secundilactobacillus</taxon>
    </lineage>
</organism>
<gene>
    <name evidence="2" type="ORF">LOSG293_160010</name>
</gene>
<keyword evidence="1" id="KW-0812">Transmembrane</keyword>
<dbReference type="Proteomes" id="UP000028700">
    <property type="component" value="Unassembled WGS sequence"/>
</dbReference>
<dbReference type="RefSeq" id="WP_034527880.1">
    <property type="nucleotide sequence ID" value="NZ_BBAZ01000015.1"/>
</dbReference>
<feature type="transmembrane region" description="Helical" evidence="1">
    <location>
        <begin position="237"/>
        <end position="259"/>
    </location>
</feature>
<dbReference type="eggNOG" id="ENOG5031PIN">
    <property type="taxonomic scope" value="Bacteria"/>
</dbReference>
<proteinExistence type="predicted"/>
<dbReference type="STRING" id="1291743.LOSG293_160010"/>
<accession>A0A081BIU0</accession>
<keyword evidence="1" id="KW-1133">Transmembrane helix</keyword>
<feature type="transmembrane region" description="Helical" evidence="1">
    <location>
        <begin position="175"/>
        <end position="195"/>
    </location>
</feature>
<dbReference type="AlphaFoldDB" id="A0A081BIU0"/>
<keyword evidence="1" id="KW-0472">Membrane</keyword>
<feature type="transmembrane region" description="Helical" evidence="1">
    <location>
        <begin position="207"/>
        <end position="231"/>
    </location>
</feature>
<sequence>MTQVLIHNFEMMGLYVFVIPVTLIFCLTIVNRSTKRLLANAFSINSQVYFGFLGIFLHELSHYLMAKLFGHHIVAVRFLKLPHMASETDENGMQSSRDRALGYVNHTWNQRNFYQVLGNLFIGIAPIFGCTLALLGFARLLVPNLFGAIISLLQSPLTVDWSTFFLTLTDGHQSWLLWLVFIIISLSISIGGFDLSQADLKNSWQGLISFVLLIILLTLIFTFIGLSTWWLKVISQFGIIILIVLGYSLAISLVAHGLVRLAYYIKLR</sequence>
<feature type="transmembrane region" description="Helical" evidence="1">
    <location>
        <begin position="37"/>
        <end position="57"/>
    </location>
</feature>
<evidence type="ECO:0000313" key="3">
    <source>
        <dbReference type="Proteomes" id="UP000028700"/>
    </source>
</evidence>
<feature type="transmembrane region" description="Helical" evidence="1">
    <location>
        <begin position="145"/>
        <end position="169"/>
    </location>
</feature>
<feature type="transmembrane region" description="Helical" evidence="1">
    <location>
        <begin position="116"/>
        <end position="138"/>
    </location>
</feature>
<dbReference type="OrthoDB" id="258743at2"/>